<protein>
    <recommendedName>
        <fullName evidence="2">DUF2493 domain-containing protein</fullName>
    </recommendedName>
</protein>
<reference evidence="1" key="1">
    <citation type="journal article" date="2015" name="Nature">
        <title>Complex archaea that bridge the gap between prokaryotes and eukaryotes.</title>
        <authorList>
            <person name="Spang A."/>
            <person name="Saw J.H."/>
            <person name="Jorgensen S.L."/>
            <person name="Zaremba-Niedzwiedzka K."/>
            <person name="Martijn J."/>
            <person name="Lind A.E."/>
            <person name="van Eijk R."/>
            <person name="Schleper C."/>
            <person name="Guy L."/>
            <person name="Ettema T.J."/>
        </authorList>
    </citation>
    <scope>NUCLEOTIDE SEQUENCE</scope>
</reference>
<accession>A0A0F9H223</accession>
<name>A0A0F9H223_9ZZZZ</name>
<organism evidence="1">
    <name type="scientific">marine sediment metagenome</name>
    <dbReference type="NCBI Taxonomy" id="412755"/>
    <lineage>
        <taxon>unclassified sequences</taxon>
        <taxon>metagenomes</taxon>
        <taxon>ecological metagenomes</taxon>
    </lineage>
</organism>
<evidence type="ECO:0000313" key="1">
    <source>
        <dbReference type="EMBL" id="KKM05100.1"/>
    </source>
</evidence>
<dbReference type="Gene3D" id="3.40.50.450">
    <property type="match status" value="1"/>
</dbReference>
<dbReference type="AlphaFoldDB" id="A0A0F9H223"/>
<evidence type="ECO:0008006" key="2">
    <source>
        <dbReference type="Google" id="ProtNLM"/>
    </source>
</evidence>
<sequence length="115" mass="12914">MRLGIVGSRKRNSLSDRALIEEKILELKPSMIISGGCWRGADRFAEELARKHGIAITIFHPKDRSKPKSYHERNYEIALHSSVLIALVSEERVGGTESTISYFKAMVGGEKLFIL</sequence>
<comment type="caution">
    <text evidence="1">The sequence shown here is derived from an EMBL/GenBank/DDBJ whole genome shotgun (WGS) entry which is preliminary data.</text>
</comment>
<dbReference type="EMBL" id="LAZR01016301">
    <property type="protein sequence ID" value="KKM05100.1"/>
    <property type="molecule type" value="Genomic_DNA"/>
</dbReference>
<proteinExistence type="predicted"/>
<gene>
    <name evidence="1" type="ORF">LCGC14_1757530</name>
</gene>